<dbReference type="RefSeq" id="WP_277191475.1">
    <property type="nucleotide sequence ID" value="NZ_JAROAV010000022.1"/>
</dbReference>
<dbReference type="PANTHER" id="PTHR35152:SF1">
    <property type="entry name" value="DOMAIN SIGNALLING PROTEIN, PUTATIVE (AFU_ORTHOLOGUE AFUA_5G11310)-RELATED"/>
    <property type="match status" value="1"/>
</dbReference>
<evidence type="ECO:0000313" key="4">
    <source>
        <dbReference type="Proteomes" id="UP001528912"/>
    </source>
</evidence>
<keyword evidence="1" id="KW-0472">Membrane</keyword>
<organism evidence="3 4">
    <name type="scientific">Luteipulveratus flavus</name>
    <dbReference type="NCBI Taxonomy" id="3031728"/>
    <lineage>
        <taxon>Bacteria</taxon>
        <taxon>Bacillati</taxon>
        <taxon>Actinomycetota</taxon>
        <taxon>Actinomycetes</taxon>
        <taxon>Micrococcales</taxon>
        <taxon>Dermacoccaceae</taxon>
        <taxon>Luteipulveratus</taxon>
    </lineage>
</organism>
<gene>
    <name evidence="3" type="ORF">P4R38_06200</name>
</gene>
<dbReference type="Proteomes" id="UP001528912">
    <property type="component" value="Unassembled WGS sequence"/>
</dbReference>
<feature type="transmembrane region" description="Helical" evidence="1">
    <location>
        <begin position="161"/>
        <end position="183"/>
    </location>
</feature>
<dbReference type="InterPro" id="IPR005330">
    <property type="entry name" value="MHYT_dom"/>
</dbReference>
<dbReference type="PROSITE" id="PS50924">
    <property type="entry name" value="MHYT"/>
    <property type="match status" value="1"/>
</dbReference>
<feature type="transmembrane region" description="Helical" evidence="1">
    <location>
        <begin position="127"/>
        <end position="149"/>
    </location>
</feature>
<dbReference type="EMBL" id="JAROAV010000022">
    <property type="protein sequence ID" value="MDF8263829.1"/>
    <property type="molecule type" value="Genomic_DNA"/>
</dbReference>
<dbReference type="PANTHER" id="PTHR35152">
    <property type="entry name" value="DOMAIN SIGNALLING PROTEIN, PUTATIVE (AFU_ORTHOLOGUE AFUA_5G11310)-RELATED"/>
    <property type="match status" value="1"/>
</dbReference>
<accession>A0ABT6C6X5</accession>
<feature type="domain" description="MHYT" evidence="2">
    <location>
        <begin position="24"/>
        <end position="214"/>
    </location>
</feature>
<comment type="caution">
    <text evidence="3">The sequence shown here is derived from an EMBL/GenBank/DDBJ whole genome shotgun (WGS) entry which is preliminary data.</text>
</comment>
<feature type="transmembrane region" description="Helical" evidence="1">
    <location>
        <begin position="230"/>
        <end position="252"/>
    </location>
</feature>
<sequence length="281" mass="29773">MSTVLALAQDGHVHGHDTIHHFELGAWIPALAYLVSFTGSVVGLACARQATLAPSERLRRRWQGFAATSIGGVAIWLMHFIAMLGMAVPGTATRYQLGWTIGSALLAVGATFAAFRIIGPRVRILRLLGGGLVMGLAVNLMHYVGMYALHIQGDIAYDPLLVGASIAIAVVAATVALWFTLVLRVVTMRILAGLVMGVAVVGMHYTGMAAMRVTLDPDAPAPTGLDVFSFLFPVFVIGLLALAIPITAVMMAPDPEDPDLAQLIEEERATRDQPRVGALTG</sequence>
<reference evidence="3 4" key="1">
    <citation type="submission" date="2023-03" db="EMBL/GenBank/DDBJ databases">
        <title>YIM 133296 draft genome.</title>
        <authorList>
            <person name="Xiong L."/>
        </authorList>
    </citation>
    <scope>NUCLEOTIDE SEQUENCE [LARGE SCALE GENOMIC DNA]</scope>
    <source>
        <strain evidence="3 4">YIM 133296</strain>
    </source>
</reference>
<evidence type="ECO:0000313" key="3">
    <source>
        <dbReference type="EMBL" id="MDF8263829.1"/>
    </source>
</evidence>
<evidence type="ECO:0000256" key="1">
    <source>
        <dbReference type="PROSITE-ProRule" id="PRU00244"/>
    </source>
</evidence>
<dbReference type="Pfam" id="PF03707">
    <property type="entry name" value="MHYT"/>
    <property type="match status" value="3"/>
</dbReference>
<name>A0ABT6C6X5_9MICO</name>
<feature type="transmembrane region" description="Helical" evidence="1">
    <location>
        <begin position="65"/>
        <end position="85"/>
    </location>
</feature>
<keyword evidence="4" id="KW-1185">Reference proteome</keyword>
<keyword evidence="1" id="KW-1133">Transmembrane helix</keyword>
<keyword evidence="1" id="KW-0812">Transmembrane</keyword>
<feature type="transmembrane region" description="Helical" evidence="1">
    <location>
        <begin position="26"/>
        <end position="45"/>
    </location>
</feature>
<feature type="transmembrane region" description="Helical" evidence="1">
    <location>
        <begin position="97"/>
        <end position="115"/>
    </location>
</feature>
<protein>
    <submittedName>
        <fullName evidence="3">MHYT domain-containing protein</fullName>
    </submittedName>
</protein>
<feature type="transmembrane region" description="Helical" evidence="1">
    <location>
        <begin position="190"/>
        <end position="210"/>
    </location>
</feature>
<proteinExistence type="predicted"/>
<evidence type="ECO:0000259" key="2">
    <source>
        <dbReference type="PROSITE" id="PS50924"/>
    </source>
</evidence>